<organism evidence="5">
    <name type="scientific">Sesamum radiatum</name>
    <name type="common">Black benniseed</name>
    <dbReference type="NCBI Taxonomy" id="300843"/>
    <lineage>
        <taxon>Eukaryota</taxon>
        <taxon>Viridiplantae</taxon>
        <taxon>Streptophyta</taxon>
        <taxon>Embryophyta</taxon>
        <taxon>Tracheophyta</taxon>
        <taxon>Spermatophyta</taxon>
        <taxon>Magnoliopsida</taxon>
        <taxon>eudicotyledons</taxon>
        <taxon>Gunneridae</taxon>
        <taxon>Pentapetalae</taxon>
        <taxon>asterids</taxon>
        <taxon>lamiids</taxon>
        <taxon>Lamiales</taxon>
        <taxon>Pedaliaceae</taxon>
        <taxon>Sesamum</taxon>
    </lineage>
</organism>
<dbReference type="SUPFAM" id="SSF48452">
    <property type="entry name" value="TPR-like"/>
    <property type="match status" value="1"/>
</dbReference>
<evidence type="ECO:0000256" key="2">
    <source>
        <dbReference type="ARBA" id="ARBA00022776"/>
    </source>
</evidence>
<dbReference type="PANTHER" id="PTHR12830">
    <property type="entry name" value="ANAPHASE-PROMOTING COMPLEX SUBUNIT 5"/>
    <property type="match status" value="1"/>
</dbReference>
<evidence type="ECO:0000256" key="4">
    <source>
        <dbReference type="ARBA" id="ARBA00023306"/>
    </source>
</evidence>
<dbReference type="InterPro" id="IPR037679">
    <property type="entry name" value="Apc5"/>
</dbReference>
<dbReference type="PANTHER" id="PTHR12830:SF9">
    <property type="entry name" value="ANAPHASE-PROMOTING COMPLEX SUBUNIT 5"/>
    <property type="match status" value="1"/>
</dbReference>
<comment type="caution">
    <text evidence="5">The sequence shown here is derived from an EMBL/GenBank/DDBJ whole genome shotgun (WGS) entry which is preliminary data.</text>
</comment>
<evidence type="ECO:0000313" key="5">
    <source>
        <dbReference type="EMBL" id="KAL0307209.1"/>
    </source>
</evidence>
<dbReference type="GO" id="GO:0070979">
    <property type="term" value="P:protein K11-linked ubiquitination"/>
    <property type="evidence" value="ECO:0007669"/>
    <property type="project" value="TreeGrafter"/>
</dbReference>
<dbReference type="GO" id="GO:0031145">
    <property type="term" value="P:anaphase-promoting complex-dependent catabolic process"/>
    <property type="evidence" value="ECO:0007669"/>
    <property type="project" value="TreeGrafter"/>
</dbReference>
<accession>A0AAW2KLL2</accession>
<reference evidence="5" key="2">
    <citation type="journal article" date="2024" name="Plant">
        <title>Genomic evolution and insights into agronomic trait innovations of Sesamum species.</title>
        <authorList>
            <person name="Miao H."/>
            <person name="Wang L."/>
            <person name="Qu L."/>
            <person name="Liu H."/>
            <person name="Sun Y."/>
            <person name="Le M."/>
            <person name="Wang Q."/>
            <person name="Wei S."/>
            <person name="Zheng Y."/>
            <person name="Lin W."/>
            <person name="Duan Y."/>
            <person name="Cao H."/>
            <person name="Xiong S."/>
            <person name="Wang X."/>
            <person name="Wei L."/>
            <person name="Li C."/>
            <person name="Ma Q."/>
            <person name="Ju M."/>
            <person name="Zhao R."/>
            <person name="Li G."/>
            <person name="Mu C."/>
            <person name="Tian Q."/>
            <person name="Mei H."/>
            <person name="Zhang T."/>
            <person name="Gao T."/>
            <person name="Zhang H."/>
        </authorList>
    </citation>
    <scope>NUCLEOTIDE SEQUENCE</scope>
    <source>
        <strain evidence="5">G02</strain>
    </source>
</reference>
<keyword evidence="2" id="KW-0498">Mitosis</keyword>
<keyword evidence="3" id="KW-0833">Ubl conjugation pathway</keyword>
<reference evidence="5" key="1">
    <citation type="submission" date="2020-06" db="EMBL/GenBank/DDBJ databases">
        <authorList>
            <person name="Li T."/>
            <person name="Hu X."/>
            <person name="Zhang T."/>
            <person name="Song X."/>
            <person name="Zhang H."/>
            <person name="Dai N."/>
            <person name="Sheng W."/>
            <person name="Hou X."/>
            <person name="Wei L."/>
        </authorList>
    </citation>
    <scope>NUCLEOTIDE SEQUENCE</scope>
    <source>
        <strain evidence="5">G02</strain>
        <tissue evidence="5">Leaf</tissue>
    </source>
</reference>
<evidence type="ECO:0000256" key="1">
    <source>
        <dbReference type="ARBA" id="ARBA00022618"/>
    </source>
</evidence>
<dbReference type="AlphaFoldDB" id="A0AAW2KLL2"/>
<dbReference type="GO" id="GO:0051301">
    <property type="term" value="P:cell division"/>
    <property type="evidence" value="ECO:0007669"/>
    <property type="project" value="UniProtKB-KW"/>
</dbReference>
<keyword evidence="4" id="KW-0131">Cell cycle</keyword>
<name>A0AAW2KLL2_SESRA</name>
<dbReference type="InterPro" id="IPR011990">
    <property type="entry name" value="TPR-like_helical_dom_sf"/>
</dbReference>
<sequence>MEHTPKADTLWVQWVDAVYLKGGSVWDWQPKKGDSPLLQRLAEIRSRIITDFGSSEAAIQHMAGWSNSKGLDTSKAYEYFRPKTSKTALADDYMEGIHPAEYSDDTCLAYTLAAISNLLAEIGVSKTSGIIGSSYWPVADQFEEKKKNVYDIFITSICQHKFEHLLSSCLELNNVEVHVQRPLLSFGPKASMKLRTHPANVYKELWSSSHLINEFGEESSLMTTDGAFCTAWLKSLKKPMGSLIFAQENHTQSSSDAFEFIAQPSSIPGSVLQLLGSSSLVRASSWEMYGSAPLARINALVFATCFADSSSLSDAALAYSKLIQHLAVYKGYKDAFAAMRIAEEKFMCVSRSRILLVKLQVLHECALHRGHLKLAQQFCDELGVLASCVTGVDMELKTEASLRHARTLLSANQYSQAAAVAHSLFCTCYKFNLQVKNATVLLLLAEIHKRSGNAVLGIPYALACISFCQSFNLDLLKASGTLTLAELWLSLGSNHAKKALALLHSSFPVLLGHGGLELRSRAFITEAKCHLADPSFSVSDNPEMVLEPLRQASEELQLLEYNELAAEAFYLMAIVYNKLGQLDEREEAASSFRKHITAFESPEDMDASVYGTL</sequence>
<keyword evidence="1" id="KW-0132">Cell division</keyword>
<dbReference type="GO" id="GO:0005680">
    <property type="term" value="C:anaphase-promoting complex"/>
    <property type="evidence" value="ECO:0007669"/>
    <property type="project" value="InterPro"/>
</dbReference>
<dbReference type="GO" id="GO:0045842">
    <property type="term" value="P:positive regulation of mitotic metaphase/anaphase transition"/>
    <property type="evidence" value="ECO:0007669"/>
    <property type="project" value="TreeGrafter"/>
</dbReference>
<evidence type="ECO:0000256" key="3">
    <source>
        <dbReference type="ARBA" id="ARBA00022786"/>
    </source>
</evidence>
<gene>
    <name evidence="5" type="ORF">Sradi_6138200</name>
</gene>
<proteinExistence type="predicted"/>
<protein>
    <submittedName>
        <fullName evidence="5">Anaphase-promoting complex subunit</fullName>
    </submittedName>
</protein>
<dbReference type="EMBL" id="JACGWJ010000028">
    <property type="protein sequence ID" value="KAL0307209.1"/>
    <property type="molecule type" value="Genomic_DNA"/>
</dbReference>